<evidence type="ECO:0000313" key="2">
    <source>
        <dbReference type="Proteomes" id="UP000198634"/>
    </source>
</evidence>
<accession>A0A1H9K5K4</accession>
<dbReference type="RefSeq" id="WP_090271088.1">
    <property type="nucleotide sequence ID" value="NZ_FOEP01000017.1"/>
</dbReference>
<dbReference type="EMBL" id="FOEP01000017">
    <property type="protein sequence ID" value="SEQ94318.1"/>
    <property type="molecule type" value="Genomic_DNA"/>
</dbReference>
<sequence>MSSKPLLALCATAGLLSACETYTEQTSPCFGRNGAPQVTRSAFSVSTMGAPVQDTAKPDCTFELLPRPE</sequence>
<dbReference type="PROSITE" id="PS51257">
    <property type="entry name" value="PROKAR_LIPOPROTEIN"/>
    <property type="match status" value="1"/>
</dbReference>
<reference evidence="1 2" key="1">
    <citation type="submission" date="2016-10" db="EMBL/GenBank/DDBJ databases">
        <authorList>
            <person name="de Groot N.N."/>
        </authorList>
    </citation>
    <scope>NUCLEOTIDE SEQUENCE [LARGE SCALE GENOMIC DNA]</scope>
    <source>
        <strain evidence="1 2">DSM 22007</strain>
    </source>
</reference>
<name>A0A1H9K5K4_9RHOB</name>
<dbReference type="Proteomes" id="UP000198634">
    <property type="component" value="Unassembled WGS sequence"/>
</dbReference>
<dbReference type="STRING" id="657014.SAMN04488092_11738"/>
<organism evidence="1 2">
    <name type="scientific">Thalassovita taeanensis</name>
    <dbReference type="NCBI Taxonomy" id="657014"/>
    <lineage>
        <taxon>Bacteria</taxon>
        <taxon>Pseudomonadati</taxon>
        <taxon>Pseudomonadota</taxon>
        <taxon>Alphaproteobacteria</taxon>
        <taxon>Rhodobacterales</taxon>
        <taxon>Roseobacteraceae</taxon>
        <taxon>Thalassovita</taxon>
    </lineage>
</organism>
<protein>
    <recommendedName>
        <fullName evidence="3">Lipoprotein</fullName>
    </recommendedName>
</protein>
<dbReference type="AlphaFoldDB" id="A0A1H9K5K4"/>
<dbReference type="OrthoDB" id="7728009at2"/>
<gene>
    <name evidence="1" type="ORF">SAMN04488092_11738</name>
</gene>
<keyword evidence="2" id="KW-1185">Reference proteome</keyword>
<proteinExistence type="predicted"/>
<evidence type="ECO:0008006" key="3">
    <source>
        <dbReference type="Google" id="ProtNLM"/>
    </source>
</evidence>
<evidence type="ECO:0000313" key="1">
    <source>
        <dbReference type="EMBL" id="SEQ94318.1"/>
    </source>
</evidence>